<evidence type="ECO:0000259" key="3">
    <source>
        <dbReference type="Pfam" id="PF00149"/>
    </source>
</evidence>
<feature type="non-terminal residue" evidence="4">
    <location>
        <position position="479"/>
    </location>
</feature>
<dbReference type="Pfam" id="PF00149">
    <property type="entry name" value="Metallophos"/>
    <property type="match status" value="1"/>
</dbReference>
<dbReference type="GO" id="GO:0005737">
    <property type="term" value="C:cytoplasm"/>
    <property type="evidence" value="ECO:0007669"/>
    <property type="project" value="TreeGrafter"/>
</dbReference>
<feature type="region of interest" description="Disordered" evidence="1">
    <location>
        <begin position="1"/>
        <end position="25"/>
    </location>
</feature>
<feature type="region of interest" description="Disordered" evidence="1">
    <location>
        <begin position="233"/>
        <end position="254"/>
    </location>
</feature>
<dbReference type="InterPro" id="IPR004843">
    <property type="entry name" value="Calcineurin-like_PHP"/>
</dbReference>
<dbReference type="EMBL" id="JAHFXS010003029">
    <property type="protein sequence ID" value="KAG9969869.1"/>
    <property type="molecule type" value="Genomic_DNA"/>
</dbReference>
<dbReference type="Gene3D" id="3.60.21.10">
    <property type="match status" value="1"/>
</dbReference>
<keyword evidence="5" id="KW-1185">Reference proteome</keyword>
<dbReference type="GO" id="GO:0000298">
    <property type="term" value="F:endopolyphosphatase activity"/>
    <property type="evidence" value="ECO:0007669"/>
    <property type="project" value="TreeGrafter"/>
</dbReference>
<evidence type="ECO:0000313" key="5">
    <source>
        <dbReference type="Proteomes" id="UP000729357"/>
    </source>
</evidence>
<accession>A0A9P8FD45</accession>
<feature type="compositionally biased region" description="Polar residues" evidence="1">
    <location>
        <begin position="1"/>
        <end position="20"/>
    </location>
</feature>
<feature type="domain" description="Calcineurin-like phosphoesterase" evidence="3">
    <location>
        <begin position="161"/>
        <end position="433"/>
    </location>
</feature>
<sequence length="479" mass="53465">MSSTAHPSTRYSYHPSQYNPNNPPLIDRVVNNWHRQEEKRLERSHYDSYSDSDEDDDRELTHCCDLDSDASFVNLCHAFCANRKVRRAMFLIVVAFLALYLLCNGVLLPAWRERQAIEEGLDNPESFGHQMPDPLSGIIQLQQIPPEYVPGGVSDPDGKRRLIFIGDIHGCKNELLKLLKAVEFNKDTDKVIATGDVIAKGPDSPGVIDTLMSLDALSVRGNHEDRVLLAASSRTTAEAPAETNDESSSDVSAASRGAGLKGEALLDYLKPRHLKWLRSLPLIIHIPALAPPKNSAPTSSVPDTLGKKKQKKTFQVLDDINVVHAGLVPSVPLLRQDPFSVMNMRSMSPTNHVPSENRKRGIPWERVWGWYNDRIARTHSTFMSWLFGFTTESPEASEWWRSWNGMHSSRDDGGEAQALIKHSKPSVVVYGHDSPRGLNLKRWSKGLDSGCVNGDQLTAMVLNAWGQAEIVSVDCKHRK</sequence>
<dbReference type="Proteomes" id="UP000729357">
    <property type="component" value="Unassembled WGS sequence"/>
</dbReference>
<comment type="caution">
    <text evidence="4">The sequence shown here is derived from an EMBL/GenBank/DDBJ whole genome shotgun (WGS) entry which is preliminary data.</text>
</comment>
<dbReference type="PANTHER" id="PTHR42850">
    <property type="entry name" value="METALLOPHOSPHOESTERASE"/>
    <property type="match status" value="1"/>
</dbReference>
<protein>
    <submittedName>
        <fullName evidence="4">Metallo-dependent phosphatase</fullName>
    </submittedName>
</protein>
<reference evidence="4" key="1">
    <citation type="journal article" date="2021" name="J Fungi (Basel)">
        <title>Virulence traits and population genomics of the black yeast Aureobasidium melanogenum.</title>
        <authorList>
            <person name="Cernosa A."/>
            <person name="Sun X."/>
            <person name="Gostincar C."/>
            <person name="Fang C."/>
            <person name="Gunde-Cimerman N."/>
            <person name="Song Z."/>
        </authorList>
    </citation>
    <scope>NUCLEOTIDE SEQUENCE</scope>
    <source>
        <strain evidence="4">EXF-9298</strain>
    </source>
</reference>
<dbReference type="AlphaFoldDB" id="A0A9P8FD45"/>
<organism evidence="4 5">
    <name type="scientific">Aureobasidium melanogenum</name>
    <name type="common">Aureobasidium pullulans var. melanogenum</name>
    <dbReference type="NCBI Taxonomy" id="46634"/>
    <lineage>
        <taxon>Eukaryota</taxon>
        <taxon>Fungi</taxon>
        <taxon>Dikarya</taxon>
        <taxon>Ascomycota</taxon>
        <taxon>Pezizomycotina</taxon>
        <taxon>Dothideomycetes</taxon>
        <taxon>Dothideomycetidae</taxon>
        <taxon>Dothideales</taxon>
        <taxon>Saccotheciaceae</taxon>
        <taxon>Aureobasidium</taxon>
    </lineage>
</organism>
<reference evidence="4" key="2">
    <citation type="submission" date="2021-08" db="EMBL/GenBank/DDBJ databases">
        <authorList>
            <person name="Gostincar C."/>
            <person name="Sun X."/>
            <person name="Song Z."/>
            <person name="Gunde-Cimerman N."/>
        </authorList>
    </citation>
    <scope>NUCLEOTIDE SEQUENCE</scope>
    <source>
        <strain evidence="4">EXF-9298</strain>
    </source>
</reference>
<keyword evidence="2" id="KW-0812">Transmembrane</keyword>
<proteinExistence type="predicted"/>
<dbReference type="InterPro" id="IPR029052">
    <property type="entry name" value="Metallo-depent_PP-like"/>
</dbReference>
<keyword evidence="2" id="KW-0472">Membrane</keyword>
<dbReference type="GO" id="GO:0006798">
    <property type="term" value="P:polyphosphate catabolic process"/>
    <property type="evidence" value="ECO:0007669"/>
    <property type="project" value="TreeGrafter"/>
</dbReference>
<feature type="transmembrane region" description="Helical" evidence="2">
    <location>
        <begin position="88"/>
        <end position="111"/>
    </location>
</feature>
<dbReference type="CDD" id="cd00144">
    <property type="entry name" value="MPP_PPP_family"/>
    <property type="match status" value="1"/>
</dbReference>
<name>A0A9P8FD45_AURME</name>
<dbReference type="GO" id="GO:0016791">
    <property type="term" value="F:phosphatase activity"/>
    <property type="evidence" value="ECO:0007669"/>
    <property type="project" value="TreeGrafter"/>
</dbReference>
<evidence type="ECO:0000313" key="4">
    <source>
        <dbReference type="EMBL" id="KAG9969869.1"/>
    </source>
</evidence>
<dbReference type="SUPFAM" id="SSF56300">
    <property type="entry name" value="Metallo-dependent phosphatases"/>
    <property type="match status" value="1"/>
</dbReference>
<keyword evidence="2" id="KW-1133">Transmembrane helix</keyword>
<evidence type="ECO:0000256" key="2">
    <source>
        <dbReference type="SAM" id="Phobius"/>
    </source>
</evidence>
<gene>
    <name evidence="4" type="ORF">KCU98_g14852</name>
</gene>
<dbReference type="PANTHER" id="PTHR42850:SF4">
    <property type="entry name" value="ZINC-DEPENDENT ENDOPOLYPHOSPHATASE"/>
    <property type="match status" value="1"/>
</dbReference>
<evidence type="ECO:0000256" key="1">
    <source>
        <dbReference type="SAM" id="MobiDB-lite"/>
    </source>
</evidence>
<dbReference type="InterPro" id="IPR050126">
    <property type="entry name" value="Ap4A_hydrolase"/>
</dbReference>